<dbReference type="InterPro" id="IPR036275">
    <property type="entry name" value="YdgH-like_sf"/>
</dbReference>
<dbReference type="SUPFAM" id="SSF159871">
    <property type="entry name" value="YdgH-like"/>
    <property type="match status" value="1"/>
</dbReference>
<reference evidence="1 3" key="1">
    <citation type="submission" date="2019-06" db="EMBL/GenBank/DDBJ databases">
        <authorList>
            <consortium name="NARMS: The National Antimicrobial Resistance Monitoring System"/>
        </authorList>
    </citation>
    <scope>NUCLEOTIDE SEQUENCE [LARGE SCALE GENOMIC DNA]</scope>
    <source>
        <strain evidence="1 3">FSIS11921886</strain>
    </source>
</reference>
<dbReference type="Proteomes" id="UP000519859">
    <property type="component" value="Unassembled WGS sequence"/>
</dbReference>
<dbReference type="RefSeq" id="WP_024227134.1">
    <property type="nucleotide sequence ID" value="NZ_AP022540.1"/>
</dbReference>
<dbReference type="EMBL" id="AASDFP010000206">
    <property type="protein sequence ID" value="EFB2195642.1"/>
    <property type="molecule type" value="Genomic_DNA"/>
</dbReference>
<evidence type="ECO:0000313" key="2">
    <source>
        <dbReference type="EMBL" id="EFB2195642.1"/>
    </source>
</evidence>
<accession>A0A085P5S7</accession>
<dbReference type="AlphaFoldDB" id="A0A085P5S7"/>
<gene>
    <name evidence="1" type="ORF">FIJ20_14220</name>
    <name evidence="2" type="ORF">FIJ20_26535</name>
</gene>
<evidence type="ECO:0000313" key="3">
    <source>
        <dbReference type="Proteomes" id="UP000519859"/>
    </source>
</evidence>
<dbReference type="EMBL" id="AASDFP010000028">
    <property type="protein sequence ID" value="EFB2193375.1"/>
    <property type="molecule type" value="Genomic_DNA"/>
</dbReference>
<evidence type="ECO:0008006" key="4">
    <source>
        <dbReference type="Google" id="ProtNLM"/>
    </source>
</evidence>
<evidence type="ECO:0000313" key="1">
    <source>
        <dbReference type="EMBL" id="EFB2193375.1"/>
    </source>
</evidence>
<name>A0A085P5S7_ECOLX</name>
<organism evidence="1 3">
    <name type="scientific">Escherichia coli</name>
    <dbReference type="NCBI Taxonomy" id="562"/>
    <lineage>
        <taxon>Bacteria</taxon>
        <taxon>Pseudomonadati</taxon>
        <taxon>Pseudomonadota</taxon>
        <taxon>Gammaproteobacteria</taxon>
        <taxon>Enterobacterales</taxon>
        <taxon>Enterobacteriaceae</taxon>
        <taxon>Escherichia</taxon>
    </lineage>
</organism>
<protein>
    <recommendedName>
        <fullName evidence="4">DUF1471 domain-containing protein</fullName>
    </recommendedName>
</protein>
<comment type="caution">
    <text evidence="1">The sequence shown here is derived from an EMBL/GenBank/DDBJ whole genome shotgun (WGS) entry which is preliminary data.</text>
</comment>
<sequence>MPMYIKLILSIVRRISVNTICSLIVVVTLSLLSFSSVAKTITAVGSTIDSTEKEISLQAEKQGKSYKILGAFFKNRVYMIAKLTPVSKNDAS</sequence>
<proteinExistence type="predicted"/>